<feature type="domain" description="LRRCT" evidence="6">
    <location>
        <begin position="140"/>
        <end position="191"/>
    </location>
</feature>
<dbReference type="InParanoid" id="H2ZWW1"/>
<dbReference type="STRING" id="7897.ENSLACP00000001882"/>
<dbReference type="eggNOG" id="KOG0619">
    <property type="taxonomic scope" value="Eukaryota"/>
</dbReference>
<feature type="domain" description="LRRNT" evidence="5">
    <location>
        <begin position="20"/>
        <end position="61"/>
    </location>
</feature>
<dbReference type="OMA" id="PCECIKE"/>
<dbReference type="InterPro" id="IPR000372">
    <property type="entry name" value="LRRNT"/>
</dbReference>
<organism evidence="7 8">
    <name type="scientific">Latimeria chalumnae</name>
    <name type="common">Coelacanth</name>
    <dbReference type="NCBI Taxonomy" id="7897"/>
    <lineage>
        <taxon>Eukaryota</taxon>
        <taxon>Metazoa</taxon>
        <taxon>Chordata</taxon>
        <taxon>Craniata</taxon>
        <taxon>Vertebrata</taxon>
        <taxon>Euteleostomi</taxon>
        <taxon>Coelacanthiformes</taxon>
        <taxon>Coelacanthidae</taxon>
        <taxon>Latimeria</taxon>
    </lineage>
</organism>
<dbReference type="GeneTree" id="ENSGT00940000166374"/>
<dbReference type="SMART" id="SM00082">
    <property type="entry name" value="LRRCT"/>
    <property type="match status" value="1"/>
</dbReference>
<dbReference type="EMBL" id="AFYH01254734">
    <property type="status" value="NOT_ANNOTATED_CDS"/>
    <property type="molecule type" value="Genomic_DNA"/>
</dbReference>
<dbReference type="InterPro" id="IPR003591">
    <property type="entry name" value="Leu-rich_rpt_typical-subtyp"/>
</dbReference>
<protein>
    <recommendedName>
        <fullName evidence="9">LRRCT domain-containing protein</fullName>
    </recommendedName>
</protein>
<dbReference type="InterPro" id="IPR050541">
    <property type="entry name" value="LRR_TM_domain-containing"/>
</dbReference>
<dbReference type="AlphaFoldDB" id="H2ZWW1"/>
<evidence type="ECO:0000313" key="8">
    <source>
        <dbReference type="Proteomes" id="UP000008672"/>
    </source>
</evidence>
<dbReference type="Pfam" id="PF13855">
    <property type="entry name" value="LRR_8"/>
    <property type="match status" value="1"/>
</dbReference>
<proteinExistence type="predicted"/>
<dbReference type="SMART" id="SM00369">
    <property type="entry name" value="LRR_TYP"/>
    <property type="match status" value="2"/>
</dbReference>
<dbReference type="PROSITE" id="PS51450">
    <property type="entry name" value="LRR"/>
    <property type="match status" value="1"/>
</dbReference>
<reference evidence="7" key="3">
    <citation type="submission" date="2025-09" db="UniProtKB">
        <authorList>
            <consortium name="Ensembl"/>
        </authorList>
    </citation>
    <scope>IDENTIFICATION</scope>
</reference>
<evidence type="ECO:0000313" key="7">
    <source>
        <dbReference type="Ensembl" id="ENSLACP00000001882.1"/>
    </source>
</evidence>
<feature type="chain" id="PRO_5003579334" description="LRRCT domain-containing protein" evidence="4">
    <location>
        <begin position="20"/>
        <end position="191"/>
    </location>
</feature>
<dbReference type="Gene3D" id="3.80.10.10">
    <property type="entry name" value="Ribonuclease Inhibitor"/>
    <property type="match status" value="1"/>
</dbReference>
<evidence type="ECO:0000256" key="1">
    <source>
        <dbReference type="ARBA" id="ARBA00022614"/>
    </source>
</evidence>
<keyword evidence="8" id="KW-1185">Reference proteome</keyword>
<dbReference type="Proteomes" id="UP000008672">
    <property type="component" value="Unassembled WGS sequence"/>
</dbReference>
<dbReference type="Bgee" id="ENSLACG00000001680">
    <property type="expression patterns" value="Expressed in pelvic fin and 4 other cell types or tissues"/>
</dbReference>
<keyword evidence="3" id="KW-0677">Repeat</keyword>
<sequence>FVPEVLCLLFLAVVPCTLAQCPKPCECIKEEDDVIVDCGGEAGSTTGLTTVPSDFPPDATGIYLSHQNISTIEQASFRGLVELNTLYLFNNRIKNLAPDAFADQTKMKTLDLSYNQLSFLKGSEFAAMEDSLEEIFLGWNPWHCGCELLPFRNWVIKMSPMILDLEMIVCATPKALYDQILSELSEEDMGC</sequence>
<dbReference type="PANTHER" id="PTHR24369:SF211">
    <property type="entry name" value="LEUCINE-RICH REPEAT-CONTAINING PROTEIN 15-LIKE"/>
    <property type="match status" value="1"/>
</dbReference>
<keyword evidence="1" id="KW-0433">Leucine-rich repeat</keyword>
<evidence type="ECO:0008006" key="9">
    <source>
        <dbReference type="Google" id="ProtNLM"/>
    </source>
</evidence>
<dbReference type="SMART" id="SM00013">
    <property type="entry name" value="LRRNT"/>
    <property type="match status" value="1"/>
</dbReference>
<dbReference type="InterPro" id="IPR001611">
    <property type="entry name" value="Leu-rich_rpt"/>
</dbReference>
<dbReference type="GO" id="GO:0005886">
    <property type="term" value="C:plasma membrane"/>
    <property type="evidence" value="ECO:0007669"/>
    <property type="project" value="TreeGrafter"/>
</dbReference>
<feature type="signal peptide" evidence="4">
    <location>
        <begin position="1"/>
        <end position="19"/>
    </location>
</feature>
<evidence type="ECO:0000259" key="5">
    <source>
        <dbReference type="SMART" id="SM00013"/>
    </source>
</evidence>
<evidence type="ECO:0000256" key="4">
    <source>
        <dbReference type="SAM" id="SignalP"/>
    </source>
</evidence>
<evidence type="ECO:0000256" key="2">
    <source>
        <dbReference type="ARBA" id="ARBA00022729"/>
    </source>
</evidence>
<dbReference type="Ensembl" id="ENSLACT00000001895.1">
    <property type="protein sequence ID" value="ENSLACP00000001882.1"/>
    <property type="gene ID" value="ENSLACG00000001680.1"/>
</dbReference>
<reference evidence="8" key="1">
    <citation type="submission" date="2011-08" db="EMBL/GenBank/DDBJ databases">
        <title>The draft genome of Latimeria chalumnae.</title>
        <authorList>
            <person name="Di Palma F."/>
            <person name="Alfoldi J."/>
            <person name="Johnson J."/>
            <person name="Berlin A."/>
            <person name="Gnerre S."/>
            <person name="Jaffe D."/>
            <person name="MacCallum I."/>
            <person name="Young S."/>
            <person name="Walker B.J."/>
            <person name="Lander E."/>
            <person name="Lindblad-Toh K."/>
        </authorList>
    </citation>
    <scope>NUCLEOTIDE SEQUENCE [LARGE SCALE GENOMIC DNA]</scope>
    <source>
        <strain evidence="8">Wild caught</strain>
    </source>
</reference>
<evidence type="ECO:0000259" key="6">
    <source>
        <dbReference type="SMART" id="SM00082"/>
    </source>
</evidence>
<dbReference type="InterPro" id="IPR032675">
    <property type="entry name" value="LRR_dom_sf"/>
</dbReference>
<dbReference type="InterPro" id="IPR000483">
    <property type="entry name" value="Cys-rich_flank_reg_C"/>
</dbReference>
<reference evidence="7" key="2">
    <citation type="submission" date="2025-08" db="UniProtKB">
        <authorList>
            <consortium name="Ensembl"/>
        </authorList>
    </citation>
    <scope>IDENTIFICATION</scope>
</reference>
<dbReference type="SUPFAM" id="SSF52058">
    <property type="entry name" value="L domain-like"/>
    <property type="match status" value="1"/>
</dbReference>
<dbReference type="HOGENOM" id="CLU_1424539_0_0_1"/>
<evidence type="ECO:0000256" key="3">
    <source>
        <dbReference type="ARBA" id="ARBA00022737"/>
    </source>
</evidence>
<dbReference type="PANTHER" id="PTHR24369">
    <property type="entry name" value="ANTIGEN BSP, PUTATIVE-RELATED"/>
    <property type="match status" value="1"/>
</dbReference>
<name>H2ZWW1_LATCH</name>
<keyword evidence="2 4" id="KW-0732">Signal</keyword>
<accession>H2ZWW1</accession>